<evidence type="ECO:0000313" key="1">
    <source>
        <dbReference type="EMBL" id="MBX55591.1"/>
    </source>
</evidence>
<name>A0A2P2PLR6_RHIMU</name>
<sequence length="29" mass="3330">MKVKSSQNQKSKHDLSTPTLTDYFCLTMP</sequence>
<dbReference type="EMBL" id="GGEC01075107">
    <property type="protein sequence ID" value="MBX55591.1"/>
    <property type="molecule type" value="Transcribed_RNA"/>
</dbReference>
<protein>
    <submittedName>
        <fullName evidence="1">Uncharacterized protein</fullName>
    </submittedName>
</protein>
<accession>A0A2P2PLR6</accession>
<dbReference type="AlphaFoldDB" id="A0A2P2PLR6"/>
<organism evidence="1">
    <name type="scientific">Rhizophora mucronata</name>
    <name type="common">Asiatic mangrove</name>
    <dbReference type="NCBI Taxonomy" id="61149"/>
    <lineage>
        <taxon>Eukaryota</taxon>
        <taxon>Viridiplantae</taxon>
        <taxon>Streptophyta</taxon>
        <taxon>Embryophyta</taxon>
        <taxon>Tracheophyta</taxon>
        <taxon>Spermatophyta</taxon>
        <taxon>Magnoliopsida</taxon>
        <taxon>eudicotyledons</taxon>
        <taxon>Gunneridae</taxon>
        <taxon>Pentapetalae</taxon>
        <taxon>rosids</taxon>
        <taxon>fabids</taxon>
        <taxon>Malpighiales</taxon>
        <taxon>Rhizophoraceae</taxon>
        <taxon>Rhizophora</taxon>
    </lineage>
</organism>
<reference evidence="1" key="1">
    <citation type="submission" date="2018-02" db="EMBL/GenBank/DDBJ databases">
        <title>Rhizophora mucronata_Transcriptome.</title>
        <authorList>
            <person name="Meera S.P."/>
            <person name="Sreeshan A."/>
            <person name="Augustine A."/>
        </authorList>
    </citation>
    <scope>NUCLEOTIDE SEQUENCE</scope>
    <source>
        <tissue evidence="1">Leaf</tissue>
    </source>
</reference>
<proteinExistence type="predicted"/>